<dbReference type="InterPro" id="IPR050490">
    <property type="entry name" value="Bact_solute-bd_prot1"/>
</dbReference>
<dbReference type="Pfam" id="PF13416">
    <property type="entry name" value="SBP_bac_8"/>
    <property type="match status" value="1"/>
</dbReference>
<evidence type="ECO:0000256" key="1">
    <source>
        <dbReference type="SAM" id="SignalP"/>
    </source>
</evidence>
<protein>
    <submittedName>
        <fullName evidence="2">Extracellular solute-binding protein</fullName>
    </submittedName>
</protein>
<evidence type="ECO:0000313" key="3">
    <source>
        <dbReference type="Proteomes" id="UP001373196"/>
    </source>
</evidence>
<reference evidence="2" key="1">
    <citation type="submission" date="2024-03" db="EMBL/GenBank/DDBJ databases">
        <authorList>
            <person name="Plomp N."/>
            <person name="Harmsen H.J."/>
        </authorList>
    </citation>
    <scope>NUCLEOTIDE SEQUENCE</scope>
    <source>
        <strain evidence="2">HTF-128</strain>
    </source>
</reference>
<dbReference type="InterPro" id="IPR006059">
    <property type="entry name" value="SBP"/>
</dbReference>
<feature type="signal peptide" evidence="1">
    <location>
        <begin position="1"/>
        <end position="27"/>
    </location>
</feature>
<dbReference type="PROSITE" id="PS51257">
    <property type="entry name" value="PROKAR_LIPOPROTEIN"/>
    <property type="match status" value="1"/>
</dbReference>
<dbReference type="AlphaFoldDB" id="A0AB35Y9V5"/>
<dbReference type="EMBL" id="JBBFGL010000006">
    <property type="protein sequence ID" value="MEJ5196125.1"/>
    <property type="molecule type" value="Genomic_DNA"/>
</dbReference>
<name>A0AB35Y9V5_9FIRM</name>
<accession>A0AB35Y9V5</accession>
<gene>
    <name evidence="2" type="ORF">WF834_08030</name>
</gene>
<comment type="caution">
    <text evidence="2">The sequence shown here is derived from an EMBL/GenBank/DDBJ whole genome shotgun (WGS) entry which is preliminary data.</text>
</comment>
<keyword evidence="1" id="KW-0732">Signal</keyword>
<evidence type="ECO:0000313" key="2">
    <source>
        <dbReference type="EMBL" id="MEJ5196125.1"/>
    </source>
</evidence>
<dbReference type="Gene3D" id="3.40.190.10">
    <property type="entry name" value="Periplasmic binding protein-like II"/>
    <property type="match status" value="1"/>
</dbReference>
<dbReference type="RefSeq" id="WP_339395513.1">
    <property type="nucleotide sequence ID" value="NZ_JBBFGL010000006.1"/>
</dbReference>
<proteinExistence type="predicted"/>
<sequence>MKNHIKSLLCGLCAAALALGCAGCSGSAGPEVPAKVTNIMVWTYYNGDQLESFTSLVNQFNETVGAQKGIKVSTESQGSVNDLETSVMDSAEGKVGAAAMPNIFSAYADTAYALDQMGMVVDLAPYLTEEEKAQFVEGYLSEGDFGEDGSIKIFPVAKSTELLFLNDTDWQAFADAAGVRCEDLATMEGLTAAAEKYYNWTDAQTAAPDDGKALFGRDAMANYMLLGAQQLGDTIFAVKDGRMTVNFERDVARRLWDNYYVPFVKGWFAATGRFRSDDIKTGNVLAYVGSSSSATFFPTRVTNDANESHEISLKTLPAPQFEGGEAVAVQQGAGMVVTAAKEEEVKASVEFLKWFVRAENNIAFSVGSGYLPVTRKANDMQEILASGLTLDDNMQQTLAVAVDTVNGNRLYTPHAFAGGSSARKVLEYGLSDLAAADRETVVQRIAEGQSAAEAEAEFLTDEYFEAWYQDICAKLAQYEG</sequence>
<dbReference type="PANTHER" id="PTHR43649">
    <property type="entry name" value="ARABINOSE-BINDING PROTEIN-RELATED"/>
    <property type="match status" value="1"/>
</dbReference>
<organism evidence="2 3">
    <name type="scientific">Faecalibacterium wellingii</name>
    <dbReference type="NCBI Taxonomy" id="2929491"/>
    <lineage>
        <taxon>Bacteria</taxon>
        <taxon>Bacillati</taxon>
        <taxon>Bacillota</taxon>
        <taxon>Clostridia</taxon>
        <taxon>Eubacteriales</taxon>
        <taxon>Oscillospiraceae</taxon>
        <taxon>Faecalibacterium</taxon>
    </lineage>
</organism>
<feature type="chain" id="PRO_5044299109" evidence="1">
    <location>
        <begin position="28"/>
        <end position="480"/>
    </location>
</feature>
<dbReference type="SUPFAM" id="SSF53850">
    <property type="entry name" value="Periplasmic binding protein-like II"/>
    <property type="match status" value="1"/>
</dbReference>
<dbReference type="Proteomes" id="UP001373196">
    <property type="component" value="Unassembled WGS sequence"/>
</dbReference>